<sequence length="1866" mass="216593">MGVTEEELNFLRFYFLNLKIASKAVRVYFDYVHPPAGLGAELTKSSVTLKGLRFMTKLQLNILYPSPGQLVTSADFDTTLIVCLLRNLPPRELAPLTGWDSLPPPGDTSIGADHARVKWYRNQSVHSKDGILSSTDFNKCWDDLEGAIGRLSAKASLPMLKEAQLSKHVVLDGSLIDMLLELRSCTKSQQELTEMINIHQSAIDILMTNKEEHEKKIHQVNVSNQKGEAETQKLTTELSDYKNEYTEKLKACKNDINKNEVIIKELQDQSDKKQNKVADLIVHICKLEMKYEQHDKMLKKHDEHLAMLDGQGSKQGEQIAQQAEQLAQHCEQMAQHSEQMAQQGEQMAQQGEQMVQQRDQIAQQEDTRALIEEDVREGTFVNTKAVTDGLLLLKRNGVLLITGYAGTGKSRIGRHVLHMFCAENKSLKCIKLTLAEWDNMTNTKEKKDNREDNVGSRAENLVLLLDDIFGETNCIYNREKDTPILDKIHAYVCKGNIKVIITIRDTVKRHYQEVSDSHRLFQYDFIDLSSKNYVLSREEKHTILTKYMKRVHKSDFIERKGYVDCNGDLILKNGEVSNITRENPVKGFPLVVYQFVHNNKYFKLGSKFFDRPTEAMLEEMNAIRRKGDDQRKFMIQNAVMVYTAINENRINPDDNTTITEISKIIGAIYEKTIKLKKCNISDAVNELKGSYLISIPNQRSYKLHHPTLQESVILSFAQIDEEHINKIIPLISWSFFQKMVKPESYKEKEGEVVLRVPSNSYELLNNRLVDFFKESSGFNELYCFIINLCNTEVFQHEYSILLPCLLEAFEKEDDTDTHTENMIKSVGMDYFNSNFLLRNNKDKFLTVLLNTVAELESQLDIYKFVLKTFSAILKTSSNHVTIDFMKSTLITSLYQICSSKDVRSVKATLDIIEELKIPVLLDQGIIPTNIYDITSISAFREEYDDETCVFLTLCIWKAYAVCNIPVLEFLLSKYVRNPFDINLFFKIIYKDERIRHIIQLSRKRFLDSSSLLFEPLKWMLETFQDQELENPNLILRTACKFQMFDTVEYMASRCKTYDEMSCLQAFVDKYNFFVLGEIPFNQKLFDFLIKRIDITSKYLISVVKSVIKKENVPDYMFDAFLPVCIDNADILTLACEHGQFVLVNLIIESSHIEELDIQSALMAACRKCEVIFLNYHPKADDEVEKLKIVKYMVAKVGYEQFDFKALCQQACSSKRMKILEWFIQNIDPPRLDVYTIINSALVNKRSDILEHIIHKIEIESLDKWEVLKSVTDHYTAECSFTILKLVRTIWDSTHDKEVLQMGEIVDEAYERKYLELLMWIHDNCHPYISIDPKKVLMLACEDNRIDVAKWVLQTFEQTSLDIDGGNLFMIACSKTYEILQEQSIEMVKWILSNFQIKGCDFISGVLKLISDTMRKCNKTSNLIIYLLEKYFSFLNTDDIKEMINKSLEQKNYFLVNWFLKESGSCSFDKQMILNKACSDEEIETIKILSKYFYALDMTEAMIKACTSLSFVSYDILEEEEDYNADQSVACLGLLWNEVNKIGNDSIDIRTIVSTVCKEKKVKNNIMTWILLNLQLDQIPINDVLITCCQQSKIHHVKYIFHKVAIEQLDIRKAFVEACQAFPGDFQFQLQNRKPPCVEERWQKERNKPKYLMIVDSLFQMQSEKDSYLSLVQNEIIENKKFDLMLYFLQTGYCRNINMTDRLKEACRYGKCKLVQWIVVNVEHKELDIKSAFHEACDGVNYRVICYAEKQLENIKCLALMWHYIHDINMFEIDTVLNKMTETSDSNSGDDLKTWLLSIKNINRRIYQSDNALLNTEEYINKPSQQVNDGQCCLEDLQDNYDLNSRDEQDECPSPTKRLRLEREEQT</sequence>
<dbReference type="InterPro" id="IPR027417">
    <property type="entry name" value="P-loop_NTPase"/>
</dbReference>
<proteinExistence type="predicted"/>
<feature type="compositionally biased region" description="Low complexity" evidence="2">
    <location>
        <begin position="315"/>
        <end position="328"/>
    </location>
</feature>
<dbReference type="SUPFAM" id="SSF140860">
    <property type="entry name" value="Pseudo ankyrin repeat-like"/>
    <property type="match status" value="2"/>
</dbReference>
<dbReference type="Pfam" id="PF18738">
    <property type="entry name" value="HEPN_DZIP3"/>
    <property type="match status" value="1"/>
</dbReference>
<dbReference type="EMBL" id="UYJE01006855">
    <property type="protein sequence ID" value="VDI49637.1"/>
    <property type="molecule type" value="Genomic_DNA"/>
</dbReference>
<keyword evidence="6" id="KW-1185">Reference proteome</keyword>
<dbReference type="PANTHER" id="PTHR46586">
    <property type="entry name" value="ANKYRIN REPEAT-CONTAINING PROTEIN"/>
    <property type="match status" value="1"/>
</dbReference>
<feature type="domain" description="Novel STAND NTPase 3" evidence="4">
    <location>
        <begin position="380"/>
        <end position="549"/>
    </location>
</feature>
<evidence type="ECO:0000259" key="3">
    <source>
        <dbReference type="Pfam" id="PF18738"/>
    </source>
</evidence>
<dbReference type="SUPFAM" id="SSF52540">
    <property type="entry name" value="P-loop containing nucleoside triphosphate hydrolases"/>
    <property type="match status" value="1"/>
</dbReference>
<dbReference type="Proteomes" id="UP000596742">
    <property type="component" value="Unassembled WGS sequence"/>
</dbReference>
<evidence type="ECO:0000313" key="5">
    <source>
        <dbReference type="EMBL" id="VDI49637.1"/>
    </source>
</evidence>
<dbReference type="OrthoDB" id="6149069at2759"/>
<comment type="caution">
    <text evidence="5">The sequence shown here is derived from an EMBL/GenBank/DDBJ whole genome shotgun (WGS) entry which is preliminary data.</text>
</comment>
<gene>
    <name evidence="5" type="ORF">MGAL_10B029863</name>
</gene>
<evidence type="ECO:0000256" key="2">
    <source>
        <dbReference type="SAM" id="MobiDB-lite"/>
    </source>
</evidence>
<dbReference type="Pfam" id="PF20720">
    <property type="entry name" value="nSTAND3"/>
    <property type="match status" value="1"/>
</dbReference>
<feature type="compositionally biased region" description="Low complexity" evidence="2">
    <location>
        <begin position="338"/>
        <end position="357"/>
    </location>
</feature>
<evidence type="ECO:0000313" key="6">
    <source>
        <dbReference type="Proteomes" id="UP000596742"/>
    </source>
</evidence>
<feature type="region of interest" description="Disordered" evidence="2">
    <location>
        <begin position="1843"/>
        <end position="1866"/>
    </location>
</feature>
<dbReference type="PANTHER" id="PTHR46586:SF3">
    <property type="entry name" value="ANKYRIN REPEAT-CONTAINING PROTEIN"/>
    <property type="match status" value="1"/>
</dbReference>
<evidence type="ECO:0008006" key="7">
    <source>
        <dbReference type="Google" id="ProtNLM"/>
    </source>
</evidence>
<dbReference type="InterPro" id="IPR049050">
    <property type="entry name" value="nSTAND3"/>
</dbReference>
<evidence type="ECO:0000259" key="4">
    <source>
        <dbReference type="Pfam" id="PF20720"/>
    </source>
</evidence>
<reference evidence="5" key="1">
    <citation type="submission" date="2018-11" db="EMBL/GenBank/DDBJ databases">
        <authorList>
            <person name="Alioto T."/>
            <person name="Alioto T."/>
        </authorList>
    </citation>
    <scope>NUCLEOTIDE SEQUENCE</scope>
</reference>
<dbReference type="Gene3D" id="3.40.50.300">
    <property type="entry name" value="P-loop containing nucleotide triphosphate hydrolases"/>
    <property type="match status" value="1"/>
</dbReference>
<name>A0A8B6FI84_MYTGA</name>
<dbReference type="InterPro" id="IPR041249">
    <property type="entry name" value="HEPN_DZIP3"/>
</dbReference>
<dbReference type="InterPro" id="IPR052050">
    <property type="entry name" value="SecEffector_AnkRepeat"/>
</dbReference>
<accession>A0A8B6FI84</accession>
<keyword evidence="1" id="KW-0175">Coiled coil</keyword>
<feature type="coiled-coil region" evidence="1">
    <location>
        <begin position="224"/>
        <end position="283"/>
    </location>
</feature>
<feature type="region of interest" description="Disordered" evidence="2">
    <location>
        <begin position="311"/>
        <end position="360"/>
    </location>
</feature>
<evidence type="ECO:0000256" key="1">
    <source>
        <dbReference type="SAM" id="Coils"/>
    </source>
</evidence>
<organism evidence="5 6">
    <name type="scientific">Mytilus galloprovincialis</name>
    <name type="common">Mediterranean mussel</name>
    <dbReference type="NCBI Taxonomy" id="29158"/>
    <lineage>
        <taxon>Eukaryota</taxon>
        <taxon>Metazoa</taxon>
        <taxon>Spiralia</taxon>
        <taxon>Lophotrochozoa</taxon>
        <taxon>Mollusca</taxon>
        <taxon>Bivalvia</taxon>
        <taxon>Autobranchia</taxon>
        <taxon>Pteriomorphia</taxon>
        <taxon>Mytilida</taxon>
        <taxon>Mytiloidea</taxon>
        <taxon>Mytilidae</taxon>
        <taxon>Mytilinae</taxon>
        <taxon>Mytilus</taxon>
    </lineage>
</organism>
<protein>
    <recommendedName>
        <fullName evidence="7">DZIP3-like HEPN domain-containing protein</fullName>
    </recommendedName>
</protein>
<feature type="domain" description="DZIP3-like HEPN" evidence="3">
    <location>
        <begin position="37"/>
        <end position="156"/>
    </location>
</feature>